<evidence type="ECO:0000313" key="1">
    <source>
        <dbReference type="EMBL" id="CAB4129791.1"/>
    </source>
</evidence>
<name>A0A6J5L5Z6_9CAUD</name>
<sequence>MKSIGSLYVDTIKLKHPIKPMFEWGWTQETTSPYRKSKTCLVIWVPFIPRALVIGAWGEPQNETAVFEAINMREISKFGNLPVGTMSKNVSDWYGSEDVND</sequence>
<proteinExistence type="predicted"/>
<dbReference type="EMBL" id="LR796236">
    <property type="protein sequence ID" value="CAB4129791.1"/>
    <property type="molecule type" value="Genomic_DNA"/>
</dbReference>
<reference evidence="1" key="1">
    <citation type="submission" date="2020-04" db="EMBL/GenBank/DDBJ databases">
        <authorList>
            <person name="Chiriac C."/>
            <person name="Salcher M."/>
            <person name="Ghai R."/>
            <person name="Kavagutti S V."/>
        </authorList>
    </citation>
    <scope>NUCLEOTIDE SEQUENCE</scope>
</reference>
<accession>A0A6J5L5Z6</accession>
<organism evidence="1">
    <name type="scientific">uncultured Caudovirales phage</name>
    <dbReference type="NCBI Taxonomy" id="2100421"/>
    <lineage>
        <taxon>Viruses</taxon>
        <taxon>Duplodnaviria</taxon>
        <taxon>Heunggongvirae</taxon>
        <taxon>Uroviricota</taxon>
        <taxon>Caudoviricetes</taxon>
        <taxon>Peduoviridae</taxon>
        <taxon>Maltschvirus</taxon>
        <taxon>Maltschvirus maltsch</taxon>
    </lineage>
</organism>
<gene>
    <name evidence="1" type="ORF">UFOVP115_122</name>
</gene>
<protein>
    <submittedName>
        <fullName evidence="1">Uncharacterized protein</fullName>
    </submittedName>
</protein>